<evidence type="ECO:0000256" key="2">
    <source>
        <dbReference type="ARBA" id="ARBA00012438"/>
    </source>
</evidence>
<keyword evidence="8" id="KW-0902">Two-component regulatory system</keyword>
<dbReference type="Pfam" id="PF02518">
    <property type="entry name" value="HATPase_c"/>
    <property type="match status" value="1"/>
</dbReference>
<evidence type="ECO:0000256" key="9">
    <source>
        <dbReference type="SAM" id="Phobius"/>
    </source>
</evidence>
<dbReference type="InterPro" id="IPR003594">
    <property type="entry name" value="HATPase_dom"/>
</dbReference>
<keyword evidence="7" id="KW-0067">ATP-binding</keyword>
<dbReference type="Gene3D" id="1.20.5.1930">
    <property type="match status" value="1"/>
</dbReference>
<protein>
    <recommendedName>
        <fullName evidence="2">histidine kinase</fullName>
        <ecNumber evidence="2">2.7.13.3</ecNumber>
    </recommendedName>
</protein>
<feature type="transmembrane region" description="Helical" evidence="9">
    <location>
        <begin position="360"/>
        <end position="379"/>
    </location>
</feature>
<evidence type="ECO:0000256" key="10">
    <source>
        <dbReference type="SAM" id="SignalP"/>
    </source>
</evidence>
<dbReference type="Pfam" id="PF07695">
    <property type="entry name" value="7TMR-DISM_7TM"/>
    <property type="match status" value="1"/>
</dbReference>
<keyword evidence="9" id="KW-0472">Membrane</keyword>
<evidence type="ECO:0000256" key="5">
    <source>
        <dbReference type="ARBA" id="ARBA00022741"/>
    </source>
</evidence>
<organism evidence="12 13">
    <name type="scientific">Chitinophaga pollutisoli</name>
    <dbReference type="NCBI Taxonomy" id="3133966"/>
    <lineage>
        <taxon>Bacteria</taxon>
        <taxon>Pseudomonadati</taxon>
        <taxon>Bacteroidota</taxon>
        <taxon>Chitinophagia</taxon>
        <taxon>Chitinophagales</taxon>
        <taxon>Chitinophagaceae</taxon>
        <taxon>Chitinophaga</taxon>
    </lineage>
</organism>
<feature type="transmembrane region" description="Helical" evidence="9">
    <location>
        <begin position="294"/>
        <end position="316"/>
    </location>
</feature>
<feature type="transmembrane region" description="Helical" evidence="9">
    <location>
        <begin position="239"/>
        <end position="258"/>
    </location>
</feature>
<reference evidence="13" key="1">
    <citation type="submission" date="2024-03" db="EMBL/GenBank/DDBJ databases">
        <title>Chitinophaga horti sp. nov., isolated from garden soil.</title>
        <authorList>
            <person name="Lee D.S."/>
            <person name="Han D.M."/>
            <person name="Baek J.H."/>
            <person name="Choi D.G."/>
            <person name="Jeon J.H."/>
            <person name="Jeon C.O."/>
        </authorList>
    </citation>
    <scope>NUCLEOTIDE SEQUENCE [LARGE SCALE GENOMIC DNA]</scope>
    <source>
        <strain evidence="13">GPA1</strain>
    </source>
</reference>
<feature type="domain" description="Histidine kinase" evidence="11">
    <location>
        <begin position="412"/>
        <end position="603"/>
    </location>
</feature>
<dbReference type="PANTHER" id="PTHR24421:SF10">
    <property type="entry name" value="NITRATE_NITRITE SENSOR PROTEIN NARQ"/>
    <property type="match status" value="1"/>
</dbReference>
<feature type="signal peptide" evidence="10">
    <location>
        <begin position="1"/>
        <end position="22"/>
    </location>
</feature>
<name>A0ABZ2YJD4_9BACT</name>
<evidence type="ECO:0000256" key="8">
    <source>
        <dbReference type="ARBA" id="ARBA00023012"/>
    </source>
</evidence>
<evidence type="ECO:0000256" key="3">
    <source>
        <dbReference type="ARBA" id="ARBA00022553"/>
    </source>
</evidence>
<dbReference type="EC" id="2.7.13.3" evidence="2"/>
<dbReference type="Pfam" id="PF07730">
    <property type="entry name" value="HisKA_3"/>
    <property type="match status" value="1"/>
</dbReference>
<dbReference type="InterPro" id="IPR036890">
    <property type="entry name" value="HATPase_C_sf"/>
</dbReference>
<keyword evidence="4" id="KW-0808">Transferase</keyword>
<dbReference type="Pfam" id="PF07696">
    <property type="entry name" value="7TMR-DISMED2"/>
    <property type="match status" value="1"/>
</dbReference>
<dbReference type="PANTHER" id="PTHR24421">
    <property type="entry name" value="NITRATE/NITRITE SENSOR PROTEIN NARX-RELATED"/>
    <property type="match status" value="1"/>
</dbReference>
<dbReference type="RefSeq" id="WP_341834356.1">
    <property type="nucleotide sequence ID" value="NZ_CP149822.1"/>
</dbReference>
<gene>
    <name evidence="12" type="ORF">WJU16_15280</name>
</gene>
<sequence>MLRSLILFLSGLLVFHSFNAAAQLPGLPSRKVTHPLLLEDASRQLTITEVAASADKFHRSEDAVAIPGATNSAWWVKFDVENPVDENLYISIASAGLQEIDLYHESIPGQFSNVRYHAGATGDKQIIQSNMPLLPLHAPPAKRTTYYLRVTSNAVLQLRMEISSIENHLAMQREDDFINGIFYGVLVALMVYNLFAFLTLRDVTYLLYVLYILFSGISTLILNNYILVFFPGAGWLNEMTTGLPGGMLFGVLFTNAFLRVKQHAPRIYRLSTPVVLFILAVPVAAVFIPWPVMYIVLEAAMYLTFAYWLLAGVTVYMKGFRPAVYFLVGFSLLIGFGMVYNLRDNDLLPDNYFTRHSAQLGTALEAIILSWALTSKVNFYKREKEALQHQALEQSSAFSKELIRIQEHERKRIASELHDSVGQQLVLIKNRLLMLRNKTGDTDAQSLSEDLSGNVADTIQEIRNISYSLRPYQMDMMGLTQSIQSLADETGDAANIVMETGIDNIDHLFSPENEMNVYRIVQELLNNMVKHAGATRCHLRVHRAVWLIKIIVTDDGVGFTGKNEHGFGLLGIRERVQIMGGQFIIHPDEGAGAALTVNIPISYHERT</sequence>
<evidence type="ECO:0000259" key="11">
    <source>
        <dbReference type="PROSITE" id="PS50109"/>
    </source>
</evidence>
<evidence type="ECO:0000256" key="6">
    <source>
        <dbReference type="ARBA" id="ARBA00022777"/>
    </source>
</evidence>
<dbReference type="Proteomes" id="UP001485459">
    <property type="component" value="Chromosome"/>
</dbReference>
<keyword evidence="3" id="KW-0597">Phosphoprotein</keyword>
<feature type="transmembrane region" description="Helical" evidence="9">
    <location>
        <begin position="270"/>
        <end position="288"/>
    </location>
</feature>
<dbReference type="CDD" id="cd16917">
    <property type="entry name" value="HATPase_UhpB-NarQ-NarX-like"/>
    <property type="match status" value="1"/>
</dbReference>
<evidence type="ECO:0000256" key="7">
    <source>
        <dbReference type="ARBA" id="ARBA00022840"/>
    </source>
</evidence>
<evidence type="ECO:0000313" key="12">
    <source>
        <dbReference type="EMBL" id="WZN39367.1"/>
    </source>
</evidence>
<dbReference type="PROSITE" id="PS50109">
    <property type="entry name" value="HIS_KIN"/>
    <property type="match status" value="1"/>
</dbReference>
<dbReference type="EMBL" id="CP149822">
    <property type="protein sequence ID" value="WZN39367.1"/>
    <property type="molecule type" value="Genomic_DNA"/>
</dbReference>
<comment type="catalytic activity">
    <reaction evidence="1">
        <text>ATP + protein L-histidine = ADP + protein N-phospho-L-histidine.</text>
        <dbReference type="EC" id="2.7.13.3"/>
    </reaction>
</comment>
<dbReference type="SUPFAM" id="SSF55874">
    <property type="entry name" value="ATPase domain of HSP90 chaperone/DNA topoisomerase II/histidine kinase"/>
    <property type="match status" value="1"/>
</dbReference>
<dbReference type="InterPro" id="IPR011712">
    <property type="entry name" value="Sig_transdc_His_kin_sub3_dim/P"/>
</dbReference>
<feature type="chain" id="PRO_5045624677" description="histidine kinase" evidence="10">
    <location>
        <begin position="23"/>
        <end position="607"/>
    </location>
</feature>
<dbReference type="InterPro" id="IPR011623">
    <property type="entry name" value="7TMR_DISM_rcpt_extracell_dom1"/>
</dbReference>
<keyword evidence="10" id="KW-0732">Signal</keyword>
<evidence type="ECO:0000256" key="1">
    <source>
        <dbReference type="ARBA" id="ARBA00000085"/>
    </source>
</evidence>
<evidence type="ECO:0000256" key="4">
    <source>
        <dbReference type="ARBA" id="ARBA00022679"/>
    </source>
</evidence>
<evidence type="ECO:0000313" key="13">
    <source>
        <dbReference type="Proteomes" id="UP001485459"/>
    </source>
</evidence>
<dbReference type="InterPro" id="IPR050482">
    <property type="entry name" value="Sensor_HK_TwoCompSys"/>
</dbReference>
<dbReference type="InterPro" id="IPR005467">
    <property type="entry name" value="His_kinase_dom"/>
</dbReference>
<accession>A0ABZ2YJD4</accession>
<dbReference type="InterPro" id="IPR011622">
    <property type="entry name" value="7TMR_DISM_rcpt_extracell_dom2"/>
</dbReference>
<feature type="transmembrane region" description="Helical" evidence="9">
    <location>
        <begin position="205"/>
        <end position="227"/>
    </location>
</feature>
<proteinExistence type="predicted"/>
<dbReference type="SMART" id="SM00387">
    <property type="entry name" value="HATPase_c"/>
    <property type="match status" value="1"/>
</dbReference>
<feature type="transmembrane region" description="Helical" evidence="9">
    <location>
        <begin position="177"/>
        <end position="198"/>
    </location>
</feature>
<feature type="transmembrane region" description="Helical" evidence="9">
    <location>
        <begin position="323"/>
        <end position="340"/>
    </location>
</feature>
<keyword evidence="9" id="KW-0812">Transmembrane</keyword>
<keyword evidence="9" id="KW-1133">Transmembrane helix</keyword>
<dbReference type="Gene3D" id="3.30.565.10">
    <property type="entry name" value="Histidine kinase-like ATPase, C-terminal domain"/>
    <property type="match status" value="1"/>
</dbReference>
<keyword evidence="6" id="KW-0418">Kinase</keyword>
<keyword evidence="5" id="KW-0547">Nucleotide-binding</keyword>
<dbReference type="Gene3D" id="2.60.40.2380">
    <property type="match status" value="1"/>
</dbReference>
<keyword evidence="13" id="KW-1185">Reference proteome</keyword>